<feature type="transmembrane region" description="Helical" evidence="1">
    <location>
        <begin position="68"/>
        <end position="88"/>
    </location>
</feature>
<gene>
    <name evidence="2" type="ORF">LPTSP1_02760</name>
</gene>
<evidence type="ECO:0008006" key="4">
    <source>
        <dbReference type="Google" id="ProtNLM"/>
    </source>
</evidence>
<evidence type="ECO:0000313" key="2">
    <source>
        <dbReference type="EMBL" id="GBF37296.1"/>
    </source>
</evidence>
<keyword evidence="3" id="KW-1185">Reference proteome</keyword>
<dbReference type="OrthoDB" id="1765250at2"/>
<feature type="transmembrane region" description="Helical" evidence="1">
    <location>
        <begin position="38"/>
        <end position="61"/>
    </location>
</feature>
<dbReference type="GO" id="GO:0005886">
    <property type="term" value="C:plasma membrane"/>
    <property type="evidence" value="ECO:0007669"/>
    <property type="project" value="TreeGrafter"/>
</dbReference>
<evidence type="ECO:0000256" key="1">
    <source>
        <dbReference type="SAM" id="Phobius"/>
    </source>
</evidence>
<dbReference type="Pfam" id="PF03729">
    <property type="entry name" value="DUF308"/>
    <property type="match status" value="1"/>
</dbReference>
<comment type="caution">
    <text evidence="2">The sequence shown here is derived from an EMBL/GenBank/DDBJ whole genome shotgun (WGS) entry which is preliminary data.</text>
</comment>
<dbReference type="InterPro" id="IPR005325">
    <property type="entry name" value="DUF308_memb"/>
</dbReference>
<feature type="transmembrane region" description="Helical" evidence="1">
    <location>
        <begin position="155"/>
        <end position="175"/>
    </location>
</feature>
<dbReference type="PANTHER" id="PTHR34989:SF1">
    <property type="entry name" value="PROTEIN HDED"/>
    <property type="match status" value="1"/>
</dbReference>
<dbReference type="Proteomes" id="UP000245076">
    <property type="component" value="Unassembled WGS sequence"/>
</dbReference>
<protein>
    <recommendedName>
        <fullName evidence="4">Acid-resistance membrane protein</fullName>
    </recommendedName>
</protein>
<dbReference type="EMBL" id="BFAY01000005">
    <property type="protein sequence ID" value="GBF37296.1"/>
    <property type="molecule type" value="Genomic_DNA"/>
</dbReference>
<organism evidence="2 3">
    <name type="scientific">Leptospira johnsonii</name>
    <dbReference type="NCBI Taxonomy" id="1917820"/>
    <lineage>
        <taxon>Bacteria</taxon>
        <taxon>Pseudomonadati</taxon>
        <taxon>Spirochaetota</taxon>
        <taxon>Spirochaetia</taxon>
        <taxon>Leptospirales</taxon>
        <taxon>Leptospiraceae</taxon>
        <taxon>Leptospira</taxon>
    </lineage>
</organism>
<accession>A0A2P2CY70</accession>
<keyword evidence="1" id="KW-0812">Transmembrane</keyword>
<evidence type="ECO:0000313" key="3">
    <source>
        <dbReference type="Proteomes" id="UP000245076"/>
    </source>
</evidence>
<proteinExistence type="predicted"/>
<feature type="transmembrane region" description="Helical" evidence="1">
    <location>
        <begin position="127"/>
        <end position="149"/>
    </location>
</feature>
<sequence>MTNITIQESKHWWLQILVGILWITTGILTILFPGQSFLVLALAFSVILAATGVSHIIFSLYNRKYAEIFIWNLVVGILDVLIGSLLFIHPEITAVTLPFIFGFLLIFRSISLISFSIEIRRLRNSHWGYVLVLGISTLLFAIFVLFYPLIGIFTIIFWTGVGFFVSGLGNLYLGWKEFKIERSKY</sequence>
<name>A0A2P2CY70_9LEPT</name>
<feature type="transmembrane region" description="Helical" evidence="1">
    <location>
        <begin position="12"/>
        <end position="32"/>
    </location>
</feature>
<keyword evidence="1" id="KW-0472">Membrane</keyword>
<dbReference type="PANTHER" id="PTHR34989">
    <property type="entry name" value="PROTEIN HDED"/>
    <property type="match status" value="1"/>
</dbReference>
<feature type="transmembrane region" description="Helical" evidence="1">
    <location>
        <begin position="94"/>
        <end position="115"/>
    </location>
</feature>
<dbReference type="AlphaFoldDB" id="A0A2P2CY70"/>
<dbReference type="RefSeq" id="WP_108927079.1">
    <property type="nucleotide sequence ID" value="NZ_BFAY01000005.1"/>
</dbReference>
<dbReference type="InterPro" id="IPR052712">
    <property type="entry name" value="Acid_resist_chaperone_HdeD"/>
</dbReference>
<reference evidence="2 3" key="1">
    <citation type="submission" date="2018-02" db="EMBL/GenBank/DDBJ databases">
        <title>Novel Leptospira species isolated from soil and water in Japan.</title>
        <authorList>
            <person name="Nakao R."/>
            <person name="Masuzawa T."/>
        </authorList>
    </citation>
    <scope>NUCLEOTIDE SEQUENCE [LARGE SCALE GENOMIC DNA]</scope>
    <source>
        <strain evidence="2 3">E8</strain>
    </source>
</reference>
<keyword evidence="1" id="KW-1133">Transmembrane helix</keyword>